<name>A0A6J6EMK8_9ZZZZ</name>
<protein>
    <submittedName>
        <fullName evidence="3">Unannotated protein</fullName>
    </submittedName>
</protein>
<reference evidence="3" key="1">
    <citation type="submission" date="2020-05" db="EMBL/GenBank/DDBJ databases">
        <authorList>
            <person name="Chiriac C."/>
            <person name="Salcher M."/>
            <person name="Ghai R."/>
            <person name="Kavagutti S V."/>
        </authorList>
    </citation>
    <scope>NUCLEOTIDE SEQUENCE</scope>
</reference>
<sequence length="164" mass="16807">MFRRAVIVLTGTAAAVTSVLVYQPPQLKPVAADSIPVPAAKTPTATNSKQPVPATPGKATPTPTAPTQSQGVSGVFTGNVVQTQWGPVQVEITVSNGKITGASALKFPNGDRRSLSISQQAVPFLIEQTLGVVNASQVQGVSRASYTSDGWRGSLGSAIKKAGI</sequence>
<dbReference type="Pfam" id="PF04205">
    <property type="entry name" value="FMN_bind"/>
    <property type="match status" value="1"/>
</dbReference>
<dbReference type="InterPro" id="IPR007329">
    <property type="entry name" value="FMN-bd"/>
</dbReference>
<feature type="region of interest" description="Disordered" evidence="1">
    <location>
        <begin position="39"/>
        <end position="70"/>
    </location>
</feature>
<dbReference type="GO" id="GO:0016020">
    <property type="term" value="C:membrane"/>
    <property type="evidence" value="ECO:0007669"/>
    <property type="project" value="InterPro"/>
</dbReference>
<feature type="domain" description="FMN-binding" evidence="2">
    <location>
        <begin position="83"/>
        <end position="162"/>
    </location>
</feature>
<evidence type="ECO:0000256" key="1">
    <source>
        <dbReference type="SAM" id="MobiDB-lite"/>
    </source>
</evidence>
<accession>A0A6J6EMK8</accession>
<dbReference type="GO" id="GO:0010181">
    <property type="term" value="F:FMN binding"/>
    <property type="evidence" value="ECO:0007669"/>
    <property type="project" value="InterPro"/>
</dbReference>
<proteinExistence type="predicted"/>
<dbReference type="AlphaFoldDB" id="A0A6J6EMK8"/>
<organism evidence="3">
    <name type="scientific">freshwater metagenome</name>
    <dbReference type="NCBI Taxonomy" id="449393"/>
    <lineage>
        <taxon>unclassified sequences</taxon>
        <taxon>metagenomes</taxon>
        <taxon>ecological metagenomes</taxon>
    </lineage>
</organism>
<evidence type="ECO:0000313" key="3">
    <source>
        <dbReference type="EMBL" id="CAB4574188.1"/>
    </source>
</evidence>
<dbReference type="SMART" id="SM00900">
    <property type="entry name" value="FMN_bind"/>
    <property type="match status" value="1"/>
</dbReference>
<gene>
    <name evidence="3" type="ORF">UFOPK1689_00878</name>
</gene>
<dbReference type="EMBL" id="CAEZTN010000030">
    <property type="protein sequence ID" value="CAB4574188.1"/>
    <property type="molecule type" value="Genomic_DNA"/>
</dbReference>
<evidence type="ECO:0000259" key="2">
    <source>
        <dbReference type="SMART" id="SM00900"/>
    </source>
</evidence>
<feature type="compositionally biased region" description="Low complexity" evidence="1">
    <location>
        <begin position="55"/>
        <end position="67"/>
    </location>
</feature>